<evidence type="ECO:0000313" key="2">
    <source>
        <dbReference type="Proteomes" id="UP000250235"/>
    </source>
</evidence>
<keyword evidence="2" id="KW-1185">Reference proteome</keyword>
<evidence type="ECO:0000313" key="1">
    <source>
        <dbReference type="EMBL" id="KZV38457.1"/>
    </source>
</evidence>
<gene>
    <name evidence="1" type="ORF">F511_41053</name>
</gene>
<dbReference type="AlphaFoldDB" id="A0A2Z7C1Q3"/>
<sequence>MGVEKLSSVEKKHIRWRFVLEQFSREVQIRAVELKTYQLGDISSEKQIKLEQNRTNRRFEQFRAKHFGEQDQLKQSDQNRKDQLRGYQIRANWIKSSTVEKCRTNQIGALQKVSLGYQLG</sequence>
<organism evidence="1 2">
    <name type="scientific">Dorcoceras hygrometricum</name>
    <dbReference type="NCBI Taxonomy" id="472368"/>
    <lineage>
        <taxon>Eukaryota</taxon>
        <taxon>Viridiplantae</taxon>
        <taxon>Streptophyta</taxon>
        <taxon>Embryophyta</taxon>
        <taxon>Tracheophyta</taxon>
        <taxon>Spermatophyta</taxon>
        <taxon>Magnoliopsida</taxon>
        <taxon>eudicotyledons</taxon>
        <taxon>Gunneridae</taxon>
        <taxon>Pentapetalae</taxon>
        <taxon>asterids</taxon>
        <taxon>lamiids</taxon>
        <taxon>Lamiales</taxon>
        <taxon>Gesneriaceae</taxon>
        <taxon>Didymocarpoideae</taxon>
        <taxon>Trichosporeae</taxon>
        <taxon>Loxocarpinae</taxon>
        <taxon>Dorcoceras</taxon>
    </lineage>
</organism>
<reference evidence="1 2" key="1">
    <citation type="journal article" date="2015" name="Proc. Natl. Acad. Sci. U.S.A.">
        <title>The resurrection genome of Boea hygrometrica: A blueprint for survival of dehydration.</title>
        <authorList>
            <person name="Xiao L."/>
            <person name="Yang G."/>
            <person name="Zhang L."/>
            <person name="Yang X."/>
            <person name="Zhao S."/>
            <person name="Ji Z."/>
            <person name="Zhou Q."/>
            <person name="Hu M."/>
            <person name="Wang Y."/>
            <person name="Chen M."/>
            <person name="Xu Y."/>
            <person name="Jin H."/>
            <person name="Xiao X."/>
            <person name="Hu G."/>
            <person name="Bao F."/>
            <person name="Hu Y."/>
            <person name="Wan P."/>
            <person name="Li L."/>
            <person name="Deng X."/>
            <person name="Kuang T."/>
            <person name="Xiang C."/>
            <person name="Zhu J.K."/>
            <person name="Oliver M.J."/>
            <person name="He Y."/>
        </authorList>
    </citation>
    <scope>NUCLEOTIDE SEQUENCE [LARGE SCALE GENOMIC DNA]</scope>
    <source>
        <strain evidence="2">cv. XS01</strain>
    </source>
</reference>
<accession>A0A2Z7C1Q3</accession>
<dbReference type="Proteomes" id="UP000250235">
    <property type="component" value="Unassembled WGS sequence"/>
</dbReference>
<protein>
    <submittedName>
        <fullName evidence="1">Uncharacterized protein</fullName>
    </submittedName>
</protein>
<dbReference type="EMBL" id="KV001869">
    <property type="protein sequence ID" value="KZV38457.1"/>
    <property type="molecule type" value="Genomic_DNA"/>
</dbReference>
<proteinExistence type="predicted"/>
<name>A0A2Z7C1Q3_9LAMI</name>